<dbReference type="Proteomes" id="UP000007397">
    <property type="component" value="Chromosome"/>
</dbReference>
<dbReference type="PATRIC" id="fig|866895.3.peg.3657"/>
<organism evidence="1 2">
    <name type="scientific">Halobacillus halophilus (strain ATCC 35676 / DSM 2266 / JCM 20832 / KCTC 3685 / LMG 17431 / NBRC 102448 / NCIMB 2269)</name>
    <name type="common">Sporosarcina halophila</name>
    <dbReference type="NCBI Taxonomy" id="866895"/>
    <lineage>
        <taxon>Bacteria</taxon>
        <taxon>Bacillati</taxon>
        <taxon>Bacillota</taxon>
        <taxon>Bacilli</taxon>
        <taxon>Bacillales</taxon>
        <taxon>Bacillaceae</taxon>
        <taxon>Halobacillus</taxon>
    </lineage>
</organism>
<protein>
    <submittedName>
        <fullName evidence="1">Uncharacterized protein</fullName>
    </submittedName>
</protein>
<dbReference type="STRING" id="866895.HBHAL_4624"/>
<accession>I0JS41</accession>
<keyword evidence="2" id="KW-1185">Reference proteome</keyword>
<proteinExistence type="predicted"/>
<evidence type="ECO:0000313" key="1">
    <source>
        <dbReference type="EMBL" id="CCG46962.1"/>
    </source>
</evidence>
<dbReference type="HOGENOM" id="CLU_3136312_0_0_9"/>
<reference evidence="1 2" key="1">
    <citation type="journal article" date="2013" name="Environ. Microbiol.">
        <title>Chloride and organic osmolytes: a hybrid strategy to cope with elevated salinities by the moderately halophilic, chloride-dependent bacterium Halobacillus halophilus.</title>
        <authorList>
            <person name="Saum S.H."/>
            <person name="Pfeiffer F."/>
            <person name="Palm P."/>
            <person name="Rampp M."/>
            <person name="Schuster S.C."/>
            <person name="Muller V."/>
            <person name="Oesterhelt D."/>
        </authorList>
    </citation>
    <scope>NUCLEOTIDE SEQUENCE [LARGE SCALE GENOMIC DNA]</scope>
    <source>
        <strain evidence="2">ATCC 35676 / DSM 2266 / JCM 20832 / KCTC 3685 / LMG 17431 / NBRC 102448 / NCIMB 2269</strain>
    </source>
</reference>
<name>I0JS41_HALH3</name>
<dbReference type="AlphaFoldDB" id="I0JS41"/>
<gene>
    <name evidence="1" type="ordered locus">HBHAL_4624</name>
</gene>
<dbReference type="EMBL" id="HE717023">
    <property type="protein sequence ID" value="CCG46962.1"/>
    <property type="molecule type" value="Genomic_DNA"/>
</dbReference>
<dbReference type="KEGG" id="hhd:HBHAL_4624"/>
<evidence type="ECO:0000313" key="2">
    <source>
        <dbReference type="Proteomes" id="UP000007397"/>
    </source>
</evidence>
<sequence length="49" mass="5794">MSAYPYGWMLHHFEQEQANCLYGLPVFLSKMTEIEGERTIFRNEPKQDG</sequence>